<dbReference type="Gene3D" id="3.30.720.220">
    <property type="match status" value="1"/>
</dbReference>
<dbReference type="GO" id="GO:0005813">
    <property type="term" value="C:centrosome"/>
    <property type="evidence" value="ECO:0007669"/>
    <property type="project" value="TreeGrafter"/>
</dbReference>
<name>A0A6P7T093_9MOLL</name>
<reference evidence="3 4" key="1">
    <citation type="submission" date="2025-08" db="UniProtKB">
        <authorList>
            <consortium name="RefSeq"/>
        </authorList>
    </citation>
    <scope>IDENTIFICATION</scope>
</reference>
<evidence type="ECO:0000313" key="2">
    <source>
        <dbReference type="Proteomes" id="UP000515154"/>
    </source>
</evidence>
<dbReference type="GO" id="GO:0030496">
    <property type="term" value="C:midbody"/>
    <property type="evidence" value="ECO:0007669"/>
    <property type="project" value="TreeGrafter"/>
</dbReference>
<evidence type="ECO:0000313" key="5">
    <source>
        <dbReference type="RefSeq" id="XP_036363739.1"/>
    </source>
</evidence>
<keyword evidence="1" id="KW-0472">Membrane</keyword>
<dbReference type="Proteomes" id="UP000515154">
    <property type="component" value="Linkage group LG12"/>
</dbReference>
<keyword evidence="2" id="KW-1185">Reference proteome</keyword>
<dbReference type="RefSeq" id="XP_029643792.1">
    <property type="nucleotide sequence ID" value="XM_029787932.2"/>
</dbReference>
<dbReference type="GO" id="GO:0005819">
    <property type="term" value="C:spindle"/>
    <property type="evidence" value="ECO:0007669"/>
    <property type="project" value="TreeGrafter"/>
</dbReference>
<dbReference type="RefSeq" id="XP_036363739.1">
    <property type="nucleotide sequence ID" value="XM_036507846.1"/>
</dbReference>
<dbReference type="Pfam" id="PF05439">
    <property type="entry name" value="JTB"/>
    <property type="match status" value="1"/>
</dbReference>
<keyword evidence="1" id="KW-0812">Transmembrane</keyword>
<accession>A0A6P7T093</accession>
<dbReference type="InterPro" id="IPR008657">
    <property type="entry name" value="JTB"/>
</dbReference>
<dbReference type="KEGG" id="osn:115218136"/>
<dbReference type="AlphaFoldDB" id="A0A6P7T093"/>
<keyword evidence="1" id="KW-1133">Transmembrane helix</keyword>
<evidence type="ECO:0000313" key="4">
    <source>
        <dbReference type="RefSeq" id="XP_036363738.1"/>
    </source>
</evidence>
<evidence type="ECO:0000313" key="3">
    <source>
        <dbReference type="RefSeq" id="XP_029643792.1"/>
    </source>
</evidence>
<gene>
    <name evidence="3 4 5" type="primary">LOC115218136</name>
</gene>
<dbReference type="GO" id="GO:0016020">
    <property type="term" value="C:membrane"/>
    <property type="evidence" value="ECO:0007669"/>
    <property type="project" value="InterPro"/>
</dbReference>
<organism evidence="2 3">
    <name type="scientific">Octopus sinensis</name>
    <name type="common">East Asian common octopus</name>
    <dbReference type="NCBI Taxonomy" id="2607531"/>
    <lineage>
        <taxon>Eukaryota</taxon>
        <taxon>Metazoa</taxon>
        <taxon>Spiralia</taxon>
        <taxon>Lophotrochozoa</taxon>
        <taxon>Mollusca</taxon>
        <taxon>Cephalopoda</taxon>
        <taxon>Coleoidea</taxon>
        <taxon>Octopodiformes</taxon>
        <taxon>Octopoda</taxon>
        <taxon>Incirrata</taxon>
        <taxon>Octopodidae</taxon>
        <taxon>Octopus</taxon>
    </lineage>
</organism>
<dbReference type="GO" id="GO:0000281">
    <property type="term" value="P:mitotic cytokinesis"/>
    <property type="evidence" value="ECO:0007669"/>
    <property type="project" value="TreeGrafter"/>
</dbReference>
<feature type="transmembrane region" description="Helical" evidence="1">
    <location>
        <begin position="113"/>
        <end position="131"/>
    </location>
</feature>
<dbReference type="GO" id="GO:0005737">
    <property type="term" value="C:cytoplasm"/>
    <property type="evidence" value="ECO:0007669"/>
    <property type="project" value="TreeGrafter"/>
</dbReference>
<proteinExistence type="predicted"/>
<protein>
    <submittedName>
        <fullName evidence="3 4">Uncharacterized protein LOC115218136</fullName>
    </submittedName>
</protein>
<evidence type="ECO:0000256" key="1">
    <source>
        <dbReference type="SAM" id="Phobius"/>
    </source>
</evidence>
<dbReference type="RefSeq" id="XP_036363738.1">
    <property type="nucleotide sequence ID" value="XM_036507845.1"/>
</dbReference>
<dbReference type="PANTHER" id="PTHR13041:SF3">
    <property type="entry name" value="PROTEIN JTB"/>
    <property type="match status" value="1"/>
</dbReference>
<sequence>MIELCTKKRMAIAIIILISASVVTVVVESKWSSHHVINKEAELSAVAQSDNTSTCVNGYGTVINSCVECTAFELKLERRYCQETGLKTLIRCPDGRHLYKNCPADTWKEEKKFLLFECLTTITGLLSYAVVRYRQRRLDHLLMEKINRQIAAGL</sequence>
<dbReference type="PANTHER" id="PTHR13041">
    <property type="entry name" value="JTB PROTEIN-RELATED"/>
    <property type="match status" value="1"/>
</dbReference>
<feature type="transmembrane region" description="Helical" evidence="1">
    <location>
        <begin position="12"/>
        <end position="31"/>
    </location>
</feature>